<dbReference type="KEGG" id="ahal:FTX54_015330"/>
<dbReference type="CDD" id="cd00761">
    <property type="entry name" value="Glyco_tranf_GTA_type"/>
    <property type="match status" value="1"/>
</dbReference>
<dbReference type="Gene3D" id="3.90.550.10">
    <property type="entry name" value="Spore Coat Polysaccharide Biosynthesis Protein SpsA, Chain A"/>
    <property type="match status" value="1"/>
</dbReference>
<keyword evidence="2" id="KW-0808">Transferase</keyword>
<dbReference type="GO" id="GO:0016757">
    <property type="term" value="F:glycosyltransferase activity"/>
    <property type="evidence" value="ECO:0007669"/>
    <property type="project" value="UniProtKB-KW"/>
</dbReference>
<keyword evidence="3" id="KW-1185">Reference proteome</keyword>
<dbReference type="PANTHER" id="PTHR43685:SF2">
    <property type="entry name" value="GLYCOSYLTRANSFERASE 2-LIKE DOMAIN-CONTAINING PROTEIN"/>
    <property type="match status" value="1"/>
</dbReference>
<evidence type="ECO:0000313" key="3">
    <source>
        <dbReference type="Proteomes" id="UP000321816"/>
    </source>
</evidence>
<feature type="domain" description="Glycosyltransferase 2-like" evidence="1">
    <location>
        <begin position="2"/>
        <end position="128"/>
    </location>
</feature>
<evidence type="ECO:0000313" key="2">
    <source>
        <dbReference type="EMBL" id="WWD81695.1"/>
    </source>
</evidence>
<dbReference type="PANTHER" id="PTHR43685">
    <property type="entry name" value="GLYCOSYLTRANSFERASE"/>
    <property type="match status" value="1"/>
</dbReference>
<keyword evidence="2" id="KW-0328">Glycosyltransferase</keyword>
<protein>
    <submittedName>
        <fullName evidence="2">Glycosyltransferase family A protein</fullName>
        <ecNumber evidence="2">2.4.-.-</ecNumber>
    </submittedName>
</protein>
<proteinExistence type="predicted"/>
<dbReference type="RefSeq" id="WP_246125564.1">
    <property type="nucleotide sequence ID" value="NZ_CP144914.1"/>
</dbReference>
<dbReference type="InterPro" id="IPR050834">
    <property type="entry name" value="Glycosyltransf_2"/>
</dbReference>
<name>A0AAJ8N278_9BACI</name>
<gene>
    <name evidence="2" type="ORF">FTX54_015330</name>
</gene>
<dbReference type="EMBL" id="CP144914">
    <property type="protein sequence ID" value="WWD81695.1"/>
    <property type="molecule type" value="Genomic_DNA"/>
</dbReference>
<sequence>MSLICTVKNGGELFQKTLDSIAAQTDKNFEIVFVNDGSTDQTGERIEQFIAATKQRAVVITTTGIGRGKALNAAVQKAGGTHLMVIDADDPIHPRKVELQAAAAELPYAVIAAKEITILNDEDPQWDEITETAEVKDITERILIKNPVIHSTTIISKEDLLAVGGYDETRKSQFDYELWLRFVVNGYRLAELPYYLTAKRIHDEQSFEKGKRIPFLYSTFSLQWKYLRLNRSPVHHYAYPAAKFAYGLLPRSFRMARRQQKQEREKQA</sequence>
<dbReference type="AlphaFoldDB" id="A0AAJ8N278"/>
<accession>A0AAJ8N278</accession>
<organism evidence="2 3">
    <name type="scientific">Alkalicoccus halolimnae</name>
    <dbReference type="NCBI Taxonomy" id="1667239"/>
    <lineage>
        <taxon>Bacteria</taxon>
        <taxon>Bacillati</taxon>
        <taxon>Bacillota</taxon>
        <taxon>Bacilli</taxon>
        <taxon>Bacillales</taxon>
        <taxon>Bacillaceae</taxon>
        <taxon>Alkalicoccus</taxon>
    </lineage>
</organism>
<dbReference type="SUPFAM" id="SSF53448">
    <property type="entry name" value="Nucleotide-diphospho-sugar transferases"/>
    <property type="match status" value="1"/>
</dbReference>
<reference evidence="2 3" key="1">
    <citation type="submission" date="2024-01" db="EMBL/GenBank/DDBJ databases">
        <title>Complete Genome Sequence of Alkalicoccus halolimnae BZ-SZ-XJ29T, a Moderately Halophilic Bacterium Isolated from a Salt Lake.</title>
        <authorList>
            <person name="Zhao B."/>
        </authorList>
    </citation>
    <scope>NUCLEOTIDE SEQUENCE [LARGE SCALE GENOMIC DNA]</scope>
    <source>
        <strain evidence="2 3">BZ-SZ-XJ29</strain>
    </source>
</reference>
<evidence type="ECO:0000259" key="1">
    <source>
        <dbReference type="Pfam" id="PF00535"/>
    </source>
</evidence>
<dbReference type="InterPro" id="IPR029044">
    <property type="entry name" value="Nucleotide-diphossugar_trans"/>
</dbReference>
<dbReference type="EC" id="2.4.-.-" evidence="2"/>
<dbReference type="InterPro" id="IPR001173">
    <property type="entry name" value="Glyco_trans_2-like"/>
</dbReference>
<dbReference type="Proteomes" id="UP000321816">
    <property type="component" value="Chromosome"/>
</dbReference>
<dbReference type="Pfam" id="PF00535">
    <property type="entry name" value="Glycos_transf_2"/>
    <property type="match status" value="1"/>
</dbReference>